<dbReference type="Pfam" id="PF00239">
    <property type="entry name" value="Resolvase"/>
    <property type="match status" value="1"/>
</dbReference>
<keyword evidence="6" id="KW-0175">Coiled coil</keyword>
<evidence type="ECO:0000256" key="1">
    <source>
        <dbReference type="ARBA" id="ARBA00022908"/>
    </source>
</evidence>
<gene>
    <name evidence="9" type="ordered locus">NT01CX_2203</name>
</gene>
<feature type="active site" description="O-(5'-phospho-DNA)-serine intermediate" evidence="4 5">
    <location>
        <position position="9"/>
    </location>
</feature>
<dbReference type="Proteomes" id="UP000008220">
    <property type="component" value="Chromosome"/>
</dbReference>
<dbReference type="STRING" id="386415.NT01CX_2203"/>
<feature type="domain" description="Resolvase/invertase-type recombinase catalytic" evidence="7">
    <location>
        <begin position="1"/>
        <end position="149"/>
    </location>
</feature>
<dbReference type="GO" id="GO:0003677">
    <property type="term" value="F:DNA binding"/>
    <property type="evidence" value="ECO:0007669"/>
    <property type="project" value="UniProtKB-KW"/>
</dbReference>
<keyword evidence="3" id="KW-0233">DNA recombination</keyword>
<evidence type="ECO:0000256" key="2">
    <source>
        <dbReference type="ARBA" id="ARBA00023125"/>
    </source>
</evidence>
<protein>
    <submittedName>
        <fullName evidence="9">DNA recombinase, putative</fullName>
    </submittedName>
</protein>
<keyword evidence="1" id="KW-0229">DNA integration</keyword>
<dbReference type="Gene3D" id="3.40.50.1390">
    <property type="entry name" value="Resolvase, N-terminal catalytic domain"/>
    <property type="match status" value="1"/>
</dbReference>
<feature type="domain" description="Recombinase" evidence="8">
    <location>
        <begin position="157"/>
        <end position="294"/>
    </location>
</feature>
<dbReference type="PROSITE" id="PS00397">
    <property type="entry name" value="RECOMBINASES_1"/>
    <property type="match status" value="1"/>
</dbReference>
<accession>A0Q0X4</accession>
<sequence>MIAVYCRVSTEDQQERKTIENQISFAEKYCDLHELKLFKIYKEDGVSGTIPLEDRPQGKQLIKDAKNNKFDTLLLYKLDRLGRSARITLNSIHLLEELNVQIKSMTEPFDTSSPSGRFMITMLAGVADLERSTILERMWLGANRAAKEGKWLGGIVPYGYFVNEDKYLEVNNNIISEINLSEADVVKLIFSLATENNMSCIKIADYLNSLNIPPSYKKDNRKILKGKRKVSVSGIWSPSSILRMLHNTTYKGVHEYGKRSQKKREIITREVPAIITEDIWNKAQGVIKDNIIEATRNRKRNYLLKGLIKCGKCGCNYVGAKYKHSNYYYVCGGKIKYNGPFGKCTSKNLNGEYIENMIWNDITEFINNPGETINILKENLKTKDSNKQDLINQKELLETNLRAKETEKQSILDLFRKGIITANDVEIQLSKIQKEFNAIQDNLNAINHKLNEMYDIPDYTKVDEMLKSMKLIINQDNISFEDKRQIVKTLLDKITVNTIEENNTKSASLDIKYSFIKVENHTFKDSYWKQA</sequence>
<dbReference type="PROSITE" id="PS51736">
    <property type="entry name" value="RECOMBINASES_3"/>
    <property type="match status" value="1"/>
</dbReference>
<dbReference type="InterPro" id="IPR011109">
    <property type="entry name" value="DNA_bind_recombinase_dom"/>
</dbReference>
<dbReference type="EMBL" id="CP000382">
    <property type="protein sequence ID" value="ABK61503.1"/>
    <property type="molecule type" value="Genomic_DNA"/>
</dbReference>
<dbReference type="AlphaFoldDB" id="A0Q0X4"/>
<dbReference type="Pfam" id="PF07508">
    <property type="entry name" value="Recombinase"/>
    <property type="match status" value="1"/>
</dbReference>
<evidence type="ECO:0000259" key="7">
    <source>
        <dbReference type="PROSITE" id="PS51736"/>
    </source>
</evidence>
<keyword evidence="10" id="KW-1185">Reference proteome</keyword>
<dbReference type="InterPro" id="IPR050639">
    <property type="entry name" value="SSR_resolvase"/>
</dbReference>
<dbReference type="InterPro" id="IPR036162">
    <property type="entry name" value="Resolvase-like_N_sf"/>
</dbReference>
<dbReference type="PANTHER" id="PTHR30461:SF23">
    <property type="entry name" value="DNA RECOMBINASE-RELATED"/>
    <property type="match status" value="1"/>
</dbReference>
<evidence type="ECO:0000313" key="10">
    <source>
        <dbReference type="Proteomes" id="UP000008220"/>
    </source>
</evidence>
<dbReference type="eggNOG" id="COG1961">
    <property type="taxonomic scope" value="Bacteria"/>
</dbReference>
<dbReference type="GO" id="GO:0015074">
    <property type="term" value="P:DNA integration"/>
    <property type="evidence" value="ECO:0007669"/>
    <property type="project" value="UniProtKB-KW"/>
</dbReference>
<evidence type="ECO:0000313" key="9">
    <source>
        <dbReference type="EMBL" id="ABK61503.1"/>
    </source>
</evidence>
<dbReference type="PANTHER" id="PTHR30461">
    <property type="entry name" value="DNA-INVERTASE FROM LAMBDOID PROPHAGE"/>
    <property type="match status" value="1"/>
</dbReference>
<dbReference type="HOGENOM" id="CLU_010686_18_3_9"/>
<dbReference type="GO" id="GO:0000150">
    <property type="term" value="F:DNA strand exchange activity"/>
    <property type="evidence" value="ECO:0007669"/>
    <property type="project" value="InterPro"/>
</dbReference>
<dbReference type="SUPFAM" id="SSF53041">
    <property type="entry name" value="Resolvase-like"/>
    <property type="match status" value="1"/>
</dbReference>
<evidence type="ECO:0000256" key="5">
    <source>
        <dbReference type="PROSITE-ProRule" id="PRU10137"/>
    </source>
</evidence>
<organism evidence="9 10">
    <name type="scientific">Clostridium novyi (strain NT)</name>
    <dbReference type="NCBI Taxonomy" id="386415"/>
    <lineage>
        <taxon>Bacteria</taxon>
        <taxon>Bacillati</taxon>
        <taxon>Bacillota</taxon>
        <taxon>Clostridia</taxon>
        <taxon>Eubacteriales</taxon>
        <taxon>Clostridiaceae</taxon>
        <taxon>Clostridium</taxon>
    </lineage>
</organism>
<keyword evidence="2" id="KW-0238">DNA-binding</keyword>
<dbReference type="InterPro" id="IPR006119">
    <property type="entry name" value="Resolv_N"/>
</dbReference>
<evidence type="ECO:0000256" key="3">
    <source>
        <dbReference type="ARBA" id="ARBA00023172"/>
    </source>
</evidence>
<name>A0Q0X4_CLONN</name>
<dbReference type="PATRIC" id="fig|386415.7.peg.1307"/>
<dbReference type="KEGG" id="cno:NT01CX_2203"/>
<dbReference type="CDD" id="cd00338">
    <property type="entry name" value="Ser_Recombinase"/>
    <property type="match status" value="1"/>
</dbReference>
<evidence type="ECO:0000256" key="6">
    <source>
        <dbReference type="SAM" id="Coils"/>
    </source>
</evidence>
<dbReference type="Pfam" id="PF13408">
    <property type="entry name" value="Zn_ribbon_recom"/>
    <property type="match status" value="1"/>
</dbReference>
<evidence type="ECO:0000256" key="4">
    <source>
        <dbReference type="PIRSR" id="PIRSR606118-50"/>
    </source>
</evidence>
<dbReference type="SMART" id="SM00857">
    <property type="entry name" value="Resolvase"/>
    <property type="match status" value="1"/>
</dbReference>
<reference evidence="9 10" key="1">
    <citation type="journal article" date="2006" name="Nat. Biotechnol.">
        <title>The genome and transcriptomes of the anti-tumor agent Clostridium novyi-NT.</title>
        <authorList>
            <person name="Bettegowda C."/>
            <person name="Huang X."/>
            <person name="Lin J."/>
            <person name="Cheong I."/>
            <person name="Kohli M."/>
            <person name="Szabo S.A."/>
            <person name="Zhang X."/>
            <person name="Diaz L.A. Jr."/>
            <person name="Velculescu V.E."/>
            <person name="Parmigiani G."/>
            <person name="Kinzler K.W."/>
            <person name="Vogelstein B."/>
            <person name="Zhou S."/>
        </authorList>
    </citation>
    <scope>NUCLEOTIDE SEQUENCE [LARGE SCALE GENOMIC DNA]</scope>
    <source>
        <strain evidence="9 10">NT</strain>
    </source>
</reference>
<feature type="coiled-coil region" evidence="6">
    <location>
        <begin position="373"/>
        <end position="449"/>
    </location>
</feature>
<proteinExistence type="predicted"/>
<dbReference type="InterPro" id="IPR025827">
    <property type="entry name" value="Zn_ribbon_recom_dom"/>
</dbReference>
<evidence type="ECO:0000259" key="8">
    <source>
        <dbReference type="PROSITE" id="PS51737"/>
    </source>
</evidence>
<dbReference type="InterPro" id="IPR006118">
    <property type="entry name" value="Recombinase_CS"/>
</dbReference>
<dbReference type="PROSITE" id="PS51737">
    <property type="entry name" value="RECOMBINASE_DNA_BIND"/>
    <property type="match status" value="1"/>
</dbReference>
<dbReference type="InterPro" id="IPR038109">
    <property type="entry name" value="DNA_bind_recomb_sf"/>
</dbReference>
<dbReference type="RefSeq" id="WP_011722276.1">
    <property type="nucleotide sequence ID" value="NC_008593.1"/>
</dbReference>
<dbReference type="Gene3D" id="3.90.1750.20">
    <property type="entry name" value="Putative Large Serine Recombinase, Chain B, Domain 2"/>
    <property type="match status" value="1"/>
</dbReference>